<dbReference type="STRING" id="1450537.A0A395I8Q9"/>
<dbReference type="PANTHER" id="PTHR39609">
    <property type="entry name" value="RFEG-RELATED"/>
    <property type="match status" value="1"/>
</dbReference>
<evidence type="ECO:0000313" key="2">
    <source>
        <dbReference type="EMBL" id="RAL15438.1"/>
    </source>
</evidence>
<dbReference type="RefSeq" id="XP_025554592.1">
    <property type="nucleotide sequence ID" value="XM_025696185.1"/>
</dbReference>
<gene>
    <name evidence="2" type="ORF">BO97DRAFT_411565</name>
</gene>
<dbReference type="PANTHER" id="PTHR39609:SF2">
    <property type="entry name" value="TRANSCRIPTION FACTOR RFEG"/>
    <property type="match status" value="1"/>
</dbReference>
<protein>
    <submittedName>
        <fullName evidence="2">Uncharacterized protein</fullName>
    </submittedName>
</protein>
<reference evidence="2 3" key="1">
    <citation type="submission" date="2018-02" db="EMBL/GenBank/DDBJ databases">
        <title>The genomes of Aspergillus section Nigri reveals drivers in fungal speciation.</title>
        <authorList>
            <consortium name="DOE Joint Genome Institute"/>
            <person name="Vesth T.C."/>
            <person name="Nybo J."/>
            <person name="Theobald S."/>
            <person name="Brandl J."/>
            <person name="Frisvad J.C."/>
            <person name="Nielsen K.F."/>
            <person name="Lyhne E.K."/>
            <person name="Kogle M.E."/>
            <person name="Kuo A."/>
            <person name="Riley R."/>
            <person name="Clum A."/>
            <person name="Nolan M."/>
            <person name="Lipzen A."/>
            <person name="Salamov A."/>
            <person name="Henrissat B."/>
            <person name="Wiebenga A."/>
            <person name="De vries R.P."/>
            <person name="Grigoriev I.V."/>
            <person name="Mortensen U.H."/>
            <person name="Andersen M.R."/>
            <person name="Baker S.E."/>
        </authorList>
    </citation>
    <scope>NUCLEOTIDE SEQUENCE [LARGE SCALE GENOMIC DNA]</scope>
    <source>
        <strain evidence="2 3">CBS 101889</strain>
    </source>
</reference>
<organism evidence="2 3">
    <name type="scientific">Aspergillus homomorphus (strain CBS 101889)</name>
    <dbReference type="NCBI Taxonomy" id="1450537"/>
    <lineage>
        <taxon>Eukaryota</taxon>
        <taxon>Fungi</taxon>
        <taxon>Dikarya</taxon>
        <taxon>Ascomycota</taxon>
        <taxon>Pezizomycotina</taxon>
        <taxon>Eurotiomycetes</taxon>
        <taxon>Eurotiomycetidae</taxon>
        <taxon>Eurotiales</taxon>
        <taxon>Aspergillaceae</taxon>
        <taxon>Aspergillus</taxon>
        <taxon>Aspergillus subgen. Circumdati</taxon>
    </lineage>
</organism>
<dbReference type="OrthoDB" id="3827557at2759"/>
<name>A0A395I8Q9_ASPHC</name>
<keyword evidence="3" id="KW-1185">Reference proteome</keyword>
<feature type="region of interest" description="Disordered" evidence="1">
    <location>
        <begin position="51"/>
        <end position="86"/>
    </location>
</feature>
<proteinExistence type="predicted"/>
<dbReference type="Proteomes" id="UP000248961">
    <property type="component" value="Unassembled WGS sequence"/>
</dbReference>
<dbReference type="GeneID" id="37200474"/>
<dbReference type="AlphaFoldDB" id="A0A395I8Q9"/>
<dbReference type="VEuPathDB" id="FungiDB:BO97DRAFT_411565"/>
<accession>A0A395I8Q9</accession>
<evidence type="ECO:0000313" key="3">
    <source>
        <dbReference type="Proteomes" id="UP000248961"/>
    </source>
</evidence>
<sequence length="116" mass="13727">MLPNEIQQYWLPGYGLSRYIVLSHIQYFLGPSATARPYSYQGRDGYLVTGVPLTRLPPDTETGPNRRPSHHVSRIRTPRIPPHDRGYFQRWQQQQQKRGRWFTECPVRWGSRAVYQ</sequence>
<feature type="compositionally biased region" description="Basic residues" evidence="1">
    <location>
        <begin position="67"/>
        <end position="77"/>
    </location>
</feature>
<dbReference type="EMBL" id="KZ824271">
    <property type="protein sequence ID" value="RAL15438.1"/>
    <property type="molecule type" value="Genomic_DNA"/>
</dbReference>
<evidence type="ECO:0000256" key="1">
    <source>
        <dbReference type="SAM" id="MobiDB-lite"/>
    </source>
</evidence>